<dbReference type="Proteomes" id="UP000286045">
    <property type="component" value="Unassembled WGS sequence"/>
</dbReference>
<name>A0A439CW45_9PEZI</name>
<dbReference type="EMBL" id="RYZI01000337">
    <property type="protein sequence ID" value="RWA06439.1"/>
    <property type="molecule type" value="Genomic_DNA"/>
</dbReference>
<protein>
    <recommendedName>
        <fullName evidence="4">F-box domain-containing protein</fullName>
    </recommendedName>
</protein>
<sequence length="313" mass="35521">MAMVKKEYKVESFGPDTKLINGNCLRFTCIPLSKFAFMFLHPDVEELELMSCTWSLYTLPKLLRGLKLEKIRKVVLAGTAPTSDTMLDEIFEAFPNLRELHYDRPASELDGMFVMVGRTLQEHGGGLEVLSFRNDSLMPFMDTLGSLQPLASLKTLDIYLEFLTGFLTIPHGDYDEYMDSAFAAPEDFDYDLEWGHESWSFLDLLPTSLEKLSVDVDEPKMEVYYHKYERYGAKLEELLLSDRFDRLVSVQAPGISAVVDKIRDMQTGWTYQGNRLATRDPRPRAPETASSADAVPRVVDVSEEPMATHGECA</sequence>
<evidence type="ECO:0000256" key="1">
    <source>
        <dbReference type="SAM" id="MobiDB-lite"/>
    </source>
</evidence>
<evidence type="ECO:0000313" key="2">
    <source>
        <dbReference type="EMBL" id="RWA06439.1"/>
    </source>
</evidence>
<proteinExistence type="predicted"/>
<gene>
    <name evidence="2" type="ORF">EKO27_g8667</name>
</gene>
<dbReference type="AlphaFoldDB" id="A0A439CW45"/>
<feature type="region of interest" description="Disordered" evidence="1">
    <location>
        <begin position="273"/>
        <end position="293"/>
    </location>
</feature>
<evidence type="ECO:0008006" key="4">
    <source>
        <dbReference type="Google" id="ProtNLM"/>
    </source>
</evidence>
<keyword evidence="3" id="KW-1185">Reference proteome</keyword>
<dbReference type="STRING" id="363999.A0A439CW45"/>
<organism evidence="2 3">
    <name type="scientific">Xylaria grammica</name>
    <dbReference type="NCBI Taxonomy" id="363999"/>
    <lineage>
        <taxon>Eukaryota</taxon>
        <taxon>Fungi</taxon>
        <taxon>Dikarya</taxon>
        <taxon>Ascomycota</taxon>
        <taxon>Pezizomycotina</taxon>
        <taxon>Sordariomycetes</taxon>
        <taxon>Xylariomycetidae</taxon>
        <taxon>Xylariales</taxon>
        <taxon>Xylariaceae</taxon>
        <taxon>Xylaria</taxon>
    </lineage>
</organism>
<comment type="caution">
    <text evidence="2">The sequence shown here is derived from an EMBL/GenBank/DDBJ whole genome shotgun (WGS) entry which is preliminary data.</text>
</comment>
<accession>A0A439CW45</accession>
<evidence type="ECO:0000313" key="3">
    <source>
        <dbReference type="Proteomes" id="UP000286045"/>
    </source>
</evidence>
<reference evidence="2 3" key="1">
    <citation type="submission" date="2018-12" db="EMBL/GenBank/DDBJ databases">
        <title>Draft genome sequence of Xylaria grammica IHI A82.</title>
        <authorList>
            <person name="Buettner E."/>
            <person name="Kellner H."/>
        </authorList>
    </citation>
    <scope>NUCLEOTIDE SEQUENCE [LARGE SCALE GENOMIC DNA]</scope>
    <source>
        <strain evidence="2 3">IHI A82</strain>
    </source>
</reference>